<accession>A0A914S7B6</accession>
<feature type="chain" id="PRO_5037686642" evidence="1">
    <location>
        <begin position="18"/>
        <end position="68"/>
    </location>
</feature>
<name>A0A914S7B6_PAREQ</name>
<evidence type="ECO:0000313" key="2">
    <source>
        <dbReference type="Proteomes" id="UP000887564"/>
    </source>
</evidence>
<dbReference type="Proteomes" id="UP000887564">
    <property type="component" value="Unplaced"/>
</dbReference>
<keyword evidence="1" id="KW-0732">Signal</keyword>
<sequence length="68" mass="7303">MLAEILIGTLLIHTIESLRCLYGGYGSVDGRNGATLIQNITCTSETHYCVSLDSDAVFNGGLQHVLFS</sequence>
<dbReference type="AlphaFoldDB" id="A0A914S7B6"/>
<evidence type="ECO:0000313" key="3">
    <source>
        <dbReference type="WBParaSite" id="PEQ_0001435901-mRNA-1"/>
    </source>
</evidence>
<evidence type="ECO:0000256" key="1">
    <source>
        <dbReference type="SAM" id="SignalP"/>
    </source>
</evidence>
<organism evidence="2 3">
    <name type="scientific">Parascaris equorum</name>
    <name type="common">Equine roundworm</name>
    <dbReference type="NCBI Taxonomy" id="6256"/>
    <lineage>
        <taxon>Eukaryota</taxon>
        <taxon>Metazoa</taxon>
        <taxon>Ecdysozoa</taxon>
        <taxon>Nematoda</taxon>
        <taxon>Chromadorea</taxon>
        <taxon>Rhabditida</taxon>
        <taxon>Spirurina</taxon>
        <taxon>Ascaridomorpha</taxon>
        <taxon>Ascaridoidea</taxon>
        <taxon>Ascarididae</taxon>
        <taxon>Parascaris</taxon>
    </lineage>
</organism>
<dbReference type="WBParaSite" id="PEQ_0001435901-mRNA-1">
    <property type="protein sequence ID" value="PEQ_0001435901-mRNA-1"/>
    <property type="gene ID" value="PEQ_0001435901"/>
</dbReference>
<protein>
    <submittedName>
        <fullName evidence="3">Uncharacterized protein</fullName>
    </submittedName>
</protein>
<keyword evidence="2" id="KW-1185">Reference proteome</keyword>
<feature type="signal peptide" evidence="1">
    <location>
        <begin position="1"/>
        <end position="17"/>
    </location>
</feature>
<proteinExistence type="predicted"/>
<reference evidence="3" key="1">
    <citation type="submission" date="2022-11" db="UniProtKB">
        <authorList>
            <consortium name="WormBaseParasite"/>
        </authorList>
    </citation>
    <scope>IDENTIFICATION</scope>
</reference>